<dbReference type="EMBL" id="BSSD01000004">
    <property type="protein sequence ID" value="GLW92101.1"/>
    <property type="molecule type" value="Genomic_DNA"/>
</dbReference>
<sequence length="101" mass="9910">MGFVGRAVGCRIVAGVGGGSAGGGWVGGGVWQTGGAGPGESGLALRGFWCLKEAYVVKKLLALAAVAGGVLLVIKRKSSAKAEAALWREATAPATNGAKKA</sequence>
<dbReference type="NCBIfam" id="NF038356">
    <property type="entry name" value="actino_DLW39"/>
    <property type="match status" value="1"/>
</dbReference>
<keyword evidence="1" id="KW-0472">Membrane</keyword>
<reference evidence="2" key="1">
    <citation type="submission" date="2023-02" db="EMBL/GenBank/DDBJ databases">
        <title>Actinokineospora globicatena NBRC 15670.</title>
        <authorList>
            <person name="Ichikawa N."/>
            <person name="Sato H."/>
            <person name="Tonouchi N."/>
        </authorList>
    </citation>
    <scope>NUCLEOTIDE SEQUENCE</scope>
    <source>
        <strain evidence="2">NBRC 15670</strain>
    </source>
</reference>
<proteinExistence type="predicted"/>
<dbReference type="AlphaFoldDB" id="A0A9W6QJB1"/>
<comment type="caution">
    <text evidence="2">The sequence shown here is derived from an EMBL/GenBank/DDBJ whole genome shotgun (WGS) entry which is preliminary data.</text>
</comment>
<gene>
    <name evidence="2" type="ORF">Aglo03_29170</name>
</gene>
<name>A0A9W6QJB1_9PSEU</name>
<protein>
    <submittedName>
        <fullName evidence="2">Uncharacterized protein</fullName>
    </submittedName>
</protein>
<dbReference type="InterPro" id="IPR047990">
    <property type="entry name" value="DLW39-like"/>
</dbReference>
<keyword evidence="1" id="KW-0812">Transmembrane</keyword>
<accession>A0A9W6QJB1</accession>
<evidence type="ECO:0000256" key="1">
    <source>
        <dbReference type="SAM" id="Phobius"/>
    </source>
</evidence>
<organism evidence="2 3">
    <name type="scientific">Actinokineospora globicatena</name>
    <dbReference type="NCBI Taxonomy" id="103729"/>
    <lineage>
        <taxon>Bacteria</taxon>
        <taxon>Bacillati</taxon>
        <taxon>Actinomycetota</taxon>
        <taxon>Actinomycetes</taxon>
        <taxon>Pseudonocardiales</taxon>
        <taxon>Pseudonocardiaceae</taxon>
        <taxon>Actinokineospora</taxon>
    </lineage>
</organism>
<keyword evidence="1" id="KW-1133">Transmembrane helix</keyword>
<feature type="transmembrane region" description="Helical" evidence="1">
    <location>
        <begin position="55"/>
        <end position="74"/>
    </location>
</feature>
<evidence type="ECO:0000313" key="2">
    <source>
        <dbReference type="EMBL" id="GLW92101.1"/>
    </source>
</evidence>
<dbReference type="Proteomes" id="UP001165042">
    <property type="component" value="Unassembled WGS sequence"/>
</dbReference>
<keyword evidence="3" id="KW-1185">Reference proteome</keyword>
<evidence type="ECO:0000313" key="3">
    <source>
        <dbReference type="Proteomes" id="UP001165042"/>
    </source>
</evidence>